<reference evidence="1 2" key="1">
    <citation type="submission" date="2012-05" db="EMBL/GenBank/DDBJ databases">
        <title>Finished chromosome of genome of Oscillatoria sp. PCC 7112.</title>
        <authorList>
            <consortium name="US DOE Joint Genome Institute"/>
            <person name="Gugger M."/>
            <person name="Coursin T."/>
            <person name="Rippka R."/>
            <person name="Tandeau De Marsac N."/>
            <person name="Huntemann M."/>
            <person name="Wei C.-L."/>
            <person name="Han J."/>
            <person name="Detter J.C."/>
            <person name="Han C."/>
            <person name="Tapia R."/>
            <person name="Davenport K."/>
            <person name="Daligault H."/>
            <person name="Erkkila T."/>
            <person name="Gu W."/>
            <person name="Munk A.C.C."/>
            <person name="Teshima H."/>
            <person name="Xu Y."/>
            <person name="Chain P."/>
            <person name="Chen A."/>
            <person name="Krypides N."/>
            <person name="Mavromatis K."/>
            <person name="Markowitz V."/>
            <person name="Szeto E."/>
            <person name="Ivanova N."/>
            <person name="Mikhailova N."/>
            <person name="Ovchinnikova G."/>
            <person name="Pagani I."/>
            <person name="Pati A."/>
            <person name="Goodwin L."/>
            <person name="Peters L."/>
            <person name="Pitluck S."/>
            <person name="Woyke T."/>
            <person name="Kerfeld C."/>
        </authorList>
    </citation>
    <scope>NUCLEOTIDE SEQUENCE [LARGE SCALE GENOMIC DNA]</scope>
    <source>
        <strain evidence="1 2">PCC 7112</strain>
    </source>
</reference>
<dbReference type="STRING" id="179408.Osc7112_2083"/>
<accession>K9VGF4</accession>
<dbReference type="AlphaFoldDB" id="K9VGF4"/>
<sequence>MHTLRLGGKSKISSLIDLRLEEKSQMYNLKSSCLVVVPLTQPTRKWLGVIRETGFLAGSSKLSTGTRTFLQFINILLPFLVEISRSQPIWPQPDEELSTGHASISYRFGQKS</sequence>
<evidence type="ECO:0000313" key="2">
    <source>
        <dbReference type="Proteomes" id="UP000010478"/>
    </source>
</evidence>
<dbReference type="EMBL" id="CP003614">
    <property type="protein sequence ID" value="AFZ06552.1"/>
    <property type="molecule type" value="Genomic_DNA"/>
</dbReference>
<gene>
    <name evidence="1" type="ORF">Osc7112_2083</name>
</gene>
<dbReference type="Proteomes" id="UP000010478">
    <property type="component" value="Chromosome"/>
</dbReference>
<evidence type="ECO:0000313" key="1">
    <source>
        <dbReference type="EMBL" id="AFZ06552.1"/>
    </source>
</evidence>
<keyword evidence="2" id="KW-1185">Reference proteome</keyword>
<proteinExistence type="predicted"/>
<protein>
    <submittedName>
        <fullName evidence="1">Uncharacterized protein</fullName>
    </submittedName>
</protein>
<dbReference type="KEGG" id="oni:Osc7112_2083"/>
<dbReference type="HOGENOM" id="CLU_2143333_0_0_3"/>
<organism evidence="1 2">
    <name type="scientific">Phormidium nigroviride PCC 7112</name>
    <dbReference type="NCBI Taxonomy" id="179408"/>
    <lineage>
        <taxon>Bacteria</taxon>
        <taxon>Bacillati</taxon>
        <taxon>Cyanobacteriota</taxon>
        <taxon>Cyanophyceae</taxon>
        <taxon>Oscillatoriophycideae</taxon>
        <taxon>Oscillatoriales</taxon>
        <taxon>Oscillatoriaceae</taxon>
        <taxon>Phormidium</taxon>
    </lineage>
</organism>
<name>K9VGF4_9CYAN</name>